<reference evidence="4 5" key="1">
    <citation type="journal article" date="2016" name="Nat. Commun.">
        <title>Thousands of microbial genomes shed light on interconnected biogeochemical processes in an aquifer system.</title>
        <authorList>
            <person name="Anantharaman K."/>
            <person name="Brown C.T."/>
            <person name="Hug L.A."/>
            <person name="Sharon I."/>
            <person name="Castelle C.J."/>
            <person name="Probst A.J."/>
            <person name="Thomas B.C."/>
            <person name="Singh A."/>
            <person name="Wilkins M.J."/>
            <person name="Karaoz U."/>
            <person name="Brodie E.L."/>
            <person name="Williams K.H."/>
            <person name="Hubbard S.S."/>
            <person name="Banfield J.F."/>
        </authorList>
    </citation>
    <scope>NUCLEOTIDE SEQUENCE [LARGE SCALE GENOMIC DNA]</scope>
</reference>
<evidence type="ECO:0000256" key="2">
    <source>
        <dbReference type="PIRSR" id="PIRSR600888-3"/>
    </source>
</evidence>
<dbReference type="GO" id="GO:0019305">
    <property type="term" value="P:dTDP-rhamnose biosynthetic process"/>
    <property type="evidence" value="ECO:0007669"/>
    <property type="project" value="UniProtKB-UniRule"/>
</dbReference>
<dbReference type="Gene3D" id="2.60.120.10">
    <property type="entry name" value="Jelly Rolls"/>
    <property type="match status" value="1"/>
</dbReference>
<proteinExistence type="inferred from homology"/>
<comment type="caution">
    <text evidence="4">The sequence shown here is derived from an EMBL/GenBank/DDBJ whole genome shotgun (WGS) entry which is preliminary data.</text>
</comment>
<dbReference type="PANTHER" id="PTHR21047">
    <property type="entry name" value="DTDP-6-DEOXY-D-GLUCOSE-3,5 EPIMERASE"/>
    <property type="match status" value="1"/>
</dbReference>
<dbReference type="GO" id="GO:0005829">
    <property type="term" value="C:cytosol"/>
    <property type="evidence" value="ECO:0007669"/>
    <property type="project" value="TreeGrafter"/>
</dbReference>
<feature type="site" description="Participates in a stacking interaction with the thymidine ring of dTDP-4-oxo-6-deoxyglucose" evidence="2">
    <location>
        <position position="139"/>
    </location>
</feature>
<comment type="similarity">
    <text evidence="3">Belongs to the dTDP-4-dehydrorhamnose 3,5-epimerase family.</text>
</comment>
<gene>
    <name evidence="4" type="ORF">A3E36_04205</name>
</gene>
<dbReference type="AlphaFoldDB" id="A0A1G1XAT2"/>
<dbReference type="PANTHER" id="PTHR21047:SF2">
    <property type="entry name" value="THYMIDINE DIPHOSPHO-4-KETO-RHAMNOSE 3,5-EPIMERASE"/>
    <property type="match status" value="1"/>
</dbReference>
<dbReference type="Pfam" id="PF00908">
    <property type="entry name" value="dTDP_sugar_isom"/>
    <property type="match status" value="1"/>
</dbReference>
<dbReference type="UniPathway" id="UPA00124"/>
<name>A0A1G1XAT2_9BACT</name>
<dbReference type="GO" id="GO:0008830">
    <property type="term" value="F:dTDP-4-dehydrorhamnose 3,5-epimerase activity"/>
    <property type="evidence" value="ECO:0007669"/>
    <property type="project" value="UniProtKB-UniRule"/>
</dbReference>
<comment type="function">
    <text evidence="3">Catalyzes the epimerization of the C3' and C5'positions of dTDP-6-deoxy-D-xylo-4-hexulose, forming dTDP-6-deoxy-L-lyxo-4-hexulose.</text>
</comment>
<dbReference type="EMBL" id="MHHS01000024">
    <property type="protein sequence ID" value="OGY36946.1"/>
    <property type="molecule type" value="Genomic_DNA"/>
</dbReference>
<dbReference type="InterPro" id="IPR011051">
    <property type="entry name" value="RmlC_Cupin_sf"/>
</dbReference>
<comment type="pathway">
    <text evidence="3">Carbohydrate biosynthesis; dTDP-L-rhamnose biosynthesis.</text>
</comment>
<dbReference type="SUPFAM" id="SSF51182">
    <property type="entry name" value="RmlC-like cupins"/>
    <property type="match status" value="1"/>
</dbReference>
<dbReference type="EC" id="5.1.3.13" evidence="3"/>
<accession>A0A1G1XAT2</accession>
<dbReference type="GO" id="GO:0000271">
    <property type="term" value="P:polysaccharide biosynthetic process"/>
    <property type="evidence" value="ECO:0007669"/>
    <property type="project" value="TreeGrafter"/>
</dbReference>
<protein>
    <recommendedName>
        <fullName evidence="3">dTDP-4-dehydrorhamnose 3,5-epimerase</fullName>
        <ecNumber evidence="3">5.1.3.13</ecNumber>
    </recommendedName>
    <alternativeName>
        <fullName evidence="3">Thymidine diphospho-4-keto-rhamnose 3,5-epimerase</fullName>
    </alternativeName>
</protein>
<comment type="catalytic activity">
    <reaction evidence="3">
        <text>dTDP-4-dehydro-6-deoxy-alpha-D-glucose = dTDP-4-dehydro-beta-L-rhamnose</text>
        <dbReference type="Rhea" id="RHEA:16969"/>
        <dbReference type="ChEBI" id="CHEBI:57649"/>
        <dbReference type="ChEBI" id="CHEBI:62830"/>
        <dbReference type="EC" id="5.1.3.13"/>
    </reaction>
</comment>
<evidence type="ECO:0000256" key="1">
    <source>
        <dbReference type="PIRSR" id="PIRSR600888-1"/>
    </source>
</evidence>
<sequence length="180" mass="20403">MPAEFIETTIEGLVIIQPKIFPDNRGEFAELYKYSEFSEAGIADRFVQTNFSRSKKGVLRGLHYQMDPASQGKLMQVLHGAIFDVAVDIRKNSPTYGKWLGITLTAERKNMLFIPKGFAHGLCVLEDDTYVVYNCTSEYSPEHERGLRWDDPALGITWPIDNPIIADRDAQFPTLDTLTK</sequence>
<dbReference type="NCBIfam" id="TIGR01221">
    <property type="entry name" value="rmlC"/>
    <property type="match status" value="1"/>
</dbReference>
<evidence type="ECO:0000256" key="3">
    <source>
        <dbReference type="RuleBase" id="RU364069"/>
    </source>
</evidence>
<comment type="subunit">
    <text evidence="3">Homodimer.</text>
</comment>
<dbReference type="InterPro" id="IPR000888">
    <property type="entry name" value="RmlC-like"/>
</dbReference>
<feature type="active site" description="Proton donor" evidence="1">
    <location>
        <position position="133"/>
    </location>
</feature>
<organism evidence="4 5">
    <name type="scientific">Candidatus Andersenbacteria bacterium RIFCSPHIGHO2_12_FULL_45_11b</name>
    <dbReference type="NCBI Taxonomy" id="1797282"/>
    <lineage>
        <taxon>Bacteria</taxon>
        <taxon>Candidatus Anderseniibacteriota</taxon>
    </lineage>
</organism>
<dbReference type="CDD" id="cd00438">
    <property type="entry name" value="cupin_RmlC"/>
    <property type="match status" value="1"/>
</dbReference>
<keyword evidence="3" id="KW-0413">Isomerase</keyword>
<dbReference type="Proteomes" id="UP000177941">
    <property type="component" value="Unassembled WGS sequence"/>
</dbReference>
<feature type="active site" description="Proton acceptor" evidence="1">
    <location>
        <position position="63"/>
    </location>
</feature>
<evidence type="ECO:0000313" key="4">
    <source>
        <dbReference type="EMBL" id="OGY36946.1"/>
    </source>
</evidence>
<dbReference type="InterPro" id="IPR014710">
    <property type="entry name" value="RmlC-like_jellyroll"/>
</dbReference>
<evidence type="ECO:0000313" key="5">
    <source>
        <dbReference type="Proteomes" id="UP000177941"/>
    </source>
</evidence>